<dbReference type="AlphaFoldDB" id="A0AAD3HKF4"/>
<dbReference type="SMART" id="SM00360">
    <property type="entry name" value="RRM"/>
    <property type="match status" value="1"/>
</dbReference>
<proteinExistence type="predicted"/>
<dbReference type="GO" id="GO:0006396">
    <property type="term" value="P:RNA processing"/>
    <property type="evidence" value="ECO:0007669"/>
    <property type="project" value="InterPro"/>
</dbReference>
<evidence type="ECO:0000256" key="6">
    <source>
        <dbReference type="PROSITE-ProRule" id="PRU00176"/>
    </source>
</evidence>
<evidence type="ECO:0000256" key="2">
    <source>
        <dbReference type="ARBA" id="ARBA00004496"/>
    </source>
</evidence>
<dbReference type="SUPFAM" id="SSF54928">
    <property type="entry name" value="RNA-binding domain, RBD"/>
    <property type="match status" value="1"/>
</dbReference>
<dbReference type="InterPro" id="IPR033744">
    <property type="entry name" value="RRM_RBM8"/>
</dbReference>
<dbReference type="Proteomes" id="UP001054857">
    <property type="component" value="Unassembled WGS sequence"/>
</dbReference>
<dbReference type="InterPro" id="IPR035979">
    <property type="entry name" value="RBD_domain_sf"/>
</dbReference>
<evidence type="ECO:0000256" key="5">
    <source>
        <dbReference type="ARBA" id="ARBA00023242"/>
    </source>
</evidence>
<feature type="domain" description="RRM" evidence="7">
    <location>
        <begin position="93"/>
        <end position="171"/>
    </location>
</feature>
<keyword evidence="9" id="KW-1185">Reference proteome</keyword>
<evidence type="ECO:0000256" key="1">
    <source>
        <dbReference type="ARBA" id="ARBA00004123"/>
    </source>
</evidence>
<keyword evidence="5" id="KW-0539">Nucleus</keyword>
<protein>
    <recommendedName>
        <fullName evidence="7">RRM domain-containing protein</fullName>
    </recommendedName>
</protein>
<reference evidence="8 9" key="1">
    <citation type="journal article" date="2021" name="Sci. Rep.">
        <title>Genome sequencing of the multicellular alga Astrephomene provides insights into convergent evolution of germ-soma differentiation.</title>
        <authorList>
            <person name="Yamashita S."/>
            <person name="Yamamoto K."/>
            <person name="Matsuzaki R."/>
            <person name="Suzuki S."/>
            <person name="Yamaguchi H."/>
            <person name="Hirooka S."/>
            <person name="Minakuchi Y."/>
            <person name="Miyagishima S."/>
            <person name="Kawachi M."/>
            <person name="Toyoda A."/>
            <person name="Nozaki H."/>
        </authorList>
    </citation>
    <scope>NUCLEOTIDE SEQUENCE [LARGE SCALE GENOMIC DNA]</scope>
    <source>
        <strain evidence="8 9">NIES-4017</strain>
    </source>
</reference>
<dbReference type="GO" id="GO:0005634">
    <property type="term" value="C:nucleus"/>
    <property type="evidence" value="ECO:0007669"/>
    <property type="project" value="UniProtKB-SubCell"/>
</dbReference>
<dbReference type="PANTHER" id="PTHR45894">
    <property type="entry name" value="RNA-BINDING PROTEIN 8A"/>
    <property type="match status" value="1"/>
</dbReference>
<dbReference type="GO" id="GO:0003729">
    <property type="term" value="F:mRNA binding"/>
    <property type="evidence" value="ECO:0007669"/>
    <property type="project" value="InterPro"/>
</dbReference>
<feature type="non-terminal residue" evidence="8">
    <location>
        <position position="177"/>
    </location>
</feature>
<dbReference type="CDD" id="cd12324">
    <property type="entry name" value="RRM_RBM8"/>
    <property type="match status" value="1"/>
</dbReference>
<evidence type="ECO:0000313" key="8">
    <source>
        <dbReference type="EMBL" id="GFR43953.1"/>
    </source>
</evidence>
<sequence length="177" mass="20241">NELRVSRGLHRVCHSINVLVVGSPCLLSRHCRPSLLTMADEMDRDDRMQAVDKKKKGRGHRDFTEWADRYGGARFRELDPNAKPGPTASVEGWVVFITGINEEAQEEDIHEAFAEFGDVKNIYLNLDRQTGFVKGYALVEYKGQKEAQTAINEMNGKELLGKPIQVDWAFRKPQRRR</sequence>
<dbReference type="PRINTS" id="PR01738">
    <property type="entry name" value="RNABINDINGM8"/>
</dbReference>
<dbReference type="EMBL" id="BMAR01000006">
    <property type="protein sequence ID" value="GFR43953.1"/>
    <property type="molecule type" value="Genomic_DNA"/>
</dbReference>
<dbReference type="GO" id="GO:0005737">
    <property type="term" value="C:cytoplasm"/>
    <property type="evidence" value="ECO:0007669"/>
    <property type="project" value="UniProtKB-SubCell"/>
</dbReference>
<dbReference type="InterPro" id="IPR008111">
    <property type="entry name" value="RNA-bd_8"/>
</dbReference>
<evidence type="ECO:0000256" key="3">
    <source>
        <dbReference type="ARBA" id="ARBA00022490"/>
    </source>
</evidence>
<dbReference type="InterPro" id="IPR000504">
    <property type="entry name" value="RRM_dom"/>
</dbReference>
<dbReference type="Gene3D" id="3.30.70.330">
    <property type="match status" value="1"/>
</dbReference>
<evidence type="ECO:0000259" key="7">
    <source>
        <dbReference type="PROSITE" id="PS50102"/>
    </source>
</evidence>
<accession>A0AAD3HKF4</accession>
<comment type="caution">
    <text evidence="8">The sequence shown here is derived from an EMBL/GenBank/DDBJ whole genome shotgun (WGS) entry which is preliminary data.</text>
</comment>
<dbReference type="PROSITE" id="PS50102">
    <property type="entry name" value="RRM"/>
    <property type="match status" value="1"/>
</dbReference>
<keyword evidence="3" id="KW-0963">Cytoplasm</keyword>
<dbReference type="Pfam" id="PF00076">
    <property type="entry name" value="RRM_1"/>
    <property type="match status" value="1"/>
</dbReference>
<dbReference type="InterPro" id="IPR012677">
    <property type="entry name" value="Nucleotide-bd_a/b_plait_sf"/>
</dbReference>
<gene>
    <name evidence="8" type="ORF">Agub_g5094</name>
</gene>
<organism evidence="8 9">
    <name type="scientific">Astrephomene gubernaculifera</name>
    <dbReference type="NCBI Taxonomy" id="47775"/>
    <lineage>
        <taxon>Eukaryota</taxon>
        <taxon>Viridiplantae</taxon>
        <taxon>Chlorophyta</taxon>
        <taxon>core chlorophytes</taxon>
        <taxon>Chlorophyceae</taxon>
        <taxon>CS clade</taxon>
        <taxon>Chlamydomonadales</taxon>
        <taxon>Astrephomenaceae</taxon>
        <taxon>Astrephomene</taxon>
    </lineage>
</organism>
<name>A0AAD3HKF4_9CHLO</name>
<evidence type="ECO:0000313" key="9">
    <source>
        <dbReference type="Proteomes" id="UP001054857"/>
    </source>
</evidence>
<comment type="subcellular location">
    <subcellularLocation>
        <location evidence="2">Cytoplasm</location>
    </subcellularLocation>
    <subcellularLocation>
        <location evidence="1">Nucleus</location>
    </subcellularLocation>
</comment>
<keyword evidence="4 6" id="KW-0694">RNA-binding</keyword>
<evidence type="ECO:0000256" key="4">
    <source>
        <dbReference type="ARBA" id="ARBA00022884"/>
    </source>
</evidence>